<dbReference type="PANTHER" id="PTHR19328:SF13">
    <property type="entry name" value="HIPL1 PROTEIN"/>
    <property type="match status" value="1"/>
</dbReference>
<keyword evidence="1" id="KW-0732">Signal</keyword>
<name>A0A928VKX2_9CYAN</name>
<dbReference type="Pfam" id="PF07995">
    <property type="entry name" value="GSDH"/>
    <property type="match status" value="1"/>
</dbReference>
<feature type="domain" description="Calx-beta" evidence="5">
    <location>
        <begin position="548"/>
        <end position="648"/>
    </location>
</feature>
<sequence length="1164" mass="124695">MQFLSDPQSALDPRRSSSTFSLNGDTQLVFIDTALNAYQNLAASVASAEVVLLDQHRDGITQITEALASRQDIGAIHLVSHGTAGGLQLGSSRIDADNLAQYENQFQSWGEFLSDDADILLYGCNIAGSSTGLSFINQLSQLTQADIAASTDLTGNAALGGDWILETATGTIEATIPFSPEIQAAYSDILPITVYAAGATNAEQMQLQIDGQTVQTWNNIGGNFNNRQFQAYTYNGANVDPGRIRVAFSNDLYDPANGIDRNLRVDRIKVGNTTYQTESDTVFSTGTWKPSDGVVPGFRQSEILHSNGYFQFASAGNGNGDIVEIRARGDEGTEQFTLEIAGNTVSSFAATKSFKTFRYQANGNVTADQVRVNFLNDRYDPANGIDTNLVVDFVKVDGTTYQTEAANVFSTGTWKPADGITPGFRRSEILHANGYFQYAGGGSNNSGVFEVDTTGVTVREDAGTATVRVNRVNGSDGVATVEYITNEDTAKRGSDFTNRTGTLTFNDGQTSKNVAIPIVNDNIAESTESFSFAILSATGAALGTKRTVGVTILDDDAAQSQFAFSEAAYSLKEDGGQATIAVERSGSTSSSATVRYRTRNGSATAGSDYTATSGTLQFAAGQTRKTFNVRVTNDTLGERNETVNLVLSNPTGGSLGNQKNAVLNILDNDPGNFNRQTLISGLTTPTAIDWTPNGQFMFIAEQNGLVKVANANNNQLQSSPFIDLRSQVNGVRDRGLLGMTLDPEFNGSRPFVYLLYTYDPAEAGQTNRPGYNPTFGGRDKPGNRPGRLIRVEAEFVGGQWRAKSGSSRVLLGKRSTFANTRGFDSNSTRPANANIPASGFVRNSSGNNTAESIQDYIAGDSESHSVGAVQFGADGKLYVSIGDGTSYNFADPRTVRVQDIDNLSGKILRIDPDTGQGLTDNPFYNVNTGSPFDSKYNRNLNSNRSKVFNLGVRNPFRFTFDPKTNLPVIGDVGWFSWEEVNTGRGKNFGWPAYEGGLNGSGNPTSIRTPDYQSLSGVRPFYSGSTAINEEDPLFAIRHQNPGGDAIIMGEFYTGNSFPAFYDNALFYANASRGTVNTLFFDQTGQVSGSQLFADNLFGVVNLAVGPDDSLYYVSLGAPIGGQTGTGSIGRWQPASGNGANAPALLKAATQKFDAGLFYGPNQRR</sequence>
<comment type="caution">
    <text evidence="6">The sequence shown here is derived from an EMBL/GenBank/DDBJ whole genome shotgun (WGS) entry which is preliminary data.</text>
</comment>
<dbReference type="GO" id="GO:0007154">
    <property type="term" value="P:cell communication"/>
    <property type="evidence" value="ECO:0007669"/>
    <property type="project" value="InterPro"/>
</dbReference>
<dbReference type="PANTHER" id="PTHR19328">
    <property type="entry name" value="HEDGEHOG-INTERACTING PROTEIN"/>
    <property type="match status" value="1"/>
</dbReference>
<dbReference type="Pfam" id="PF03160">
    <property type="entry name" value="Calx-beta"/>
    <property type="match status" value="1"/>
</dbReference>
<dbReference type="InterPro" id="IPR031768">
    <property type="entry name" value="CBM60_xylan-bd"/>
</dbReference>
<dbReference type="SUPFAM" id="SSF141072">
    <property type="entry name" value="CalX-like"/>
    <property type="match status" value="2"/>
</dbReference>
<evidence type="ECO:0000313" key="6">
    <source>
        <dbReference type="EMBL" id="MBE9028496.1"/>
    </source>
</evidence>
<dbReference type="SUPFAM" id="SSF50952">
    <property type="entry name" value="Soluble quinoprotein glucose dehydrogenase"/>
    <property type="match status" value="1"/>
</dbReference>
<dbReference type="InterPro" id="IPR025592">
    <property type="entry name" value="DUF4347"/>
</dbReference>
<feature type="compositionally biased region" description="Polar residues" evidence="4">
    <location>
        <begin position="821"/>
        <end position="831"/>
    </location>
</feature>
<evidence type="ECO:0000256" key="1">
    <source>
        <dbReference type="ARBA" id="ARBA00022729"/>
    </source>
</evidence>
<dbReference type="Gene3D" id="2.60.60.40">
    <property type="match status" value="2"/>
</dbReference>
<keyword evidence="2" id="KW-0677">Repeat</keyword>
<feature type="region of interest" description="Disordered" evidence="4">
    <location>
        <begin position="821"/>
        <end position="843"/>
    </location>
</feature>
<organism evidence="6 7">
    <name type="scientific">Romeriopsis navalis LEGE 11480</name>
    <dbReference type="NCBI Taxonomy" id="2777977"/>
    <lineage>
        <taxon>Bacteria</taxon>
        <taxon>Bacillati</taxon>
        <taxon>Cyanobacteriota</taxon>
        <taxon>Cyanophyceae</taxon>
        <taxon>Leptolyngbyales</taxon>
        <taxon>Leptolyngbyaceae</taxon>
        <taxon>Romeriopsis</taxon>
        <taxon>Romeriopsis navalis</taxon>
    </lineage>
</organism>
<dbReference type="InterPro" id="IPR011042">
    <property type="entry name" value="6-blade_b-propeller_TolB-like"/>
</dbReference>
<keyword evidence="7" id="KW-1185">Reference proteome</keyword>
<dbReference type="GO" id="GO:0016020">
    <property type="term" value="C:membrane"/>
    <property type="evidence" value="ECO:0007669"/>
    <property type="project" value="InterPro"/>
</dbReference>
<evidence type="ECO:0000256" key="2">
    <source>
        <dbReference type="ARBA" id="ARBA00022737"/>
    </source>
</evidence>
<keyword evidence="3" id="KW-0106">Calcium</keyword>
<dbReference type="EMBL" id="JADEXQ010000004">
    <property type="protein sequence ID" value="MBE9028496.1"/>
    <property type="molecule type" value="Genomic_DNA"/>
</dbReference>
<dbReference type="Gene3D" id="2.120.10.30">
    <property type="entry name" value="TolB, C-terminal domain"/>
    <property type="match status" value="1"/>
</dbReference>
<dbReference type="Gene3D" id="2.60.40.2030">
    <property type="match status" value="2"/>
</dbReference>
<feature type="domain" description="Calx-beta" evidence="5">
    <location>
        <begin position="437"/>
        <end position="535"/>
    </location>
</feature>
<feature type="region of interest" description="Disordered" evidence="4">
    <location>
        <begin position="765"/>
        <end position="784"/>
    </location>
</feature>
<dbReference type="InterPro" id="IPR038081">
    <property type="entry name" value="CalX-like_sf"/>
</dbReference>
<evidence type="ECO:0000313" key="7">
    <source>
        <dbReference type="Proteomes" id="UP000625316"/>
    </source>
</evidence>
<dbReference type="Proteomes" id="UP000625316">
    <property type="component" value="Unassembled WGS sequence"/>
</dbReference>
<dbReference type="InterPro" id="IPR011041">
    <property type="entry name" value="Quinoprot_gluc/sorb_DH_b-prop"/>
</dbReference>
<evidence type="ECO:0000256" key="3">
    <source>
        <dbReference type="ARBA" id="ARBA00022837"/>
    </source>
</evidence>
<dbReference type="AlphaFoldDB" id="A0A928VKX2"/>
<dbReference type="RefSeq" id="WP_264323318.1">
    <property type="nucleotide sequence ID" value="NZ_JADEXQ010000004.1"/>
</dbReference>
<reference evidence="6" key="1">
    <citation type="submission" date="2020-10" db="EMBL/GenBank/DDBJ databases">
        <authorList>
            <person name="Castelo-Branco R."/>
            <person name="Eusebio N."/>
            <person name="Adriana R."/>
            <person name="Vieira A."/>
            <person name="Brugerolle De Fraissinette N."/>
            <person name="Rezende De Castro R."/>
            <person name="Schneider M.P."/>
            <person name="Vasconcelos V."/>
            <person name="Leao P.N."/>
        </authorList>
    </citation>
    <scope>NUCLEOTIDE SEQUENCE</scope>
    <source>
        <strain evidence="6">LEGE 11480</strain>
    </source>
</reference>
<dbReference type="InterPro" id="IPR012938">
    <property type="entry name" value="Glc/Sorbosone_DH"/>
</dbReference>
<gene>
    <name evidence="6" type="ORF">IQ266_01835</name>
</gene>
<accession>A0A928VKX2</accession>
<dbReference type="SMART" id="SM00237">
    <property type="entry name" value="Calx_beta"/>
    <property type="match status" value="2"/>
</dbReference>
<protein>
    <submittedName>
        <fullName evidence="6">DUF4347 domain-containing protein</fullName>
    </submittedName>
</protein>
<evidence type="ECO:0000259" key="5">
    <source>
        <dbReference type="SMART" id="SM00237"/>
    </source>
</evidence>
<proteinExistence type="predicted"/>
<evidence type="ECO:0000256" key="4">
    <source>
        <dbReference type="SAM" id="MobiDB-lite"/>
    </source>
</evidence>
<dbReference type="Pfam" id="PF14252">
    <property type="entry name" value="DUF4347"/>
    <property type="match status" value="1"/>
</dbReference>
<dbReference type="InterPro" id="IPR003644">
    <property type="entry name" value="Calx_beta"/>
</dbReference>
<dbReference type="Pfam" id="PF16841">
    <property type="entry name" value="CBM60"/>
    <property type="match status" value="2"/>
</dbReference>